<protein>
    <submittedName>
        <fullName evidence="1">Uncharacterized protein</fullName>
    </submittedName>
</protein>
<dbReference type="EMBL" id="DAAOEO010000296">
    <property type="protein sequence ID" value="HAD2721082.1"/>
    <property type="molecule type" value="Genomic_DNA"/>
</dbReference>
<feature type="non-terminal residue" evidence="1">
    <location>
        <position position="1"/>
    </location>
</feature>
<name>A0A712CPF2_SALET</name>
<gene>
    <name evidence="1" type="ORF">G1H61_24820</name>
</gene>
<proteinExistence type="predicted"/>
<comment type="caution">
    <text evidence="1">The sequence shown here is derived from an EMBL/GenBank/DDBJ whole genome shotgun (WGS) entry which is preliminary data.</text>
</comment>
<sequence>IALRFSIRIFKAIIIRINNITKLTLGVILNNRVNVIPAVKHYKNNHKEIYYYTNIPRKKHLSS</sequence>
<organism evidence="1">
    <name type="scientific">Salmonella enterica I</name>
    <dbReference type="NCBI Taxonomy" id="59201"/>
    <lineage>
        <taxon>Bacteria</taxon>
        <taxon>Pseudomonadati</taxon>
        <taxon>Pseudomonadota</taxon>
        <taxon>Gammaproteobacteria</taxon>
        <taxon>Enterobacterales</taxon>
        <taxon>Enterobacteriaceae</taxon>
        <taxon>Salmonella</taxon>
    </lineage>
</organism>
<dbReference type="AlphaFoldDB" id="A0A712CPF2"/>
<evidence type="ECO:0000313" key="1">
    <source>
        <dbReference type="EMBL" id="HAD2721082.1"/>
    </source>
</evidence>
<reference evidence="1" key="1">
    <citation type="journal article" date="2018" name="Genome Biol.">
        <title>SKESA: strategic k-mer extension for scrupulous assemblies.</title>
        <authorList>
            <person name="Souvorov A."/>
            <person name="Agarwala R."/>
            <person name="Lipman D.J."/>
        </authorList>
    </citation>
    <scope>NUCLEOTIDE SEQUENCE</scope>
    <source>
        <strain evidence="1">Salmonella enterica subsp. enterica</strain>
    </source>
</reference>
<accession>A0A712CPF2</accession>
<reference evidence="1" key="2">
    <citation type="submission" date="2019-01" db="EMBL/GenBank/DDBJ databases">
        <authorList>
            <consortium name="NCBI Pathogen Detection Project"/>
        </authorList>
    </citation>
    <scope>NUCLEOTIDE SEQUENCE</scope>
    <source>
        <strain evidence="1">Salmonella enterica subsp. enterica</strain>
    </source>
</reference>